<feature type="active site" description="Proton donor/acceptor" evidence="7">
    <location>
        <position position="376"/>
    </location>
</feature>
<evidence type="ECO:0000256" key="7">
    <source>
        <dbReference type="PROSITE-ProRule" id="PRU01379"/>
    </source>
</evidence>
<keyword evidence="6" id="KW-0482">Metalloprotease</keyword>
<keyword evidence="11" id="KW-1185">Reference proteome</keyword>
<sequence length="607" mass="64450">MTAIPLPVSTEPSRHPPFFTRSRAPGTLLPILLLAACTSVPLPPWTPSHSVVDAPAGSEAPAPAAPPVIVQISPAPPPAPLLPSASAAPTDEPPPYSPAVAARFPAPTVVYNTPGLGAGRTSFTSQAEIRAWLREQAASASRSAGIKAAVLPIGNSQRGETLEALVLTRAGGTDPAALQAAGRPTVLLTGQQHGNEPAGSEALLVIARELAQGQLQPMLEHINVVIVPRANPDGAASDQRVTQGGLDMNRDHLLLNTPEAQALAKLARDYHPTVVVDAHEYTVVGRYLEKFGTIQKFDAMVQYATTANLPEFLTKAAEEWYRRPMLSALKDQGLTTEWYYTTSTDLADKKVSMGGAQPDTGRNVNGLKNTVSLLIETRGVGIGRLHIQRRVHTHVTAITSVLASTAQRAGELSQLRPYIDKEVSAQACKGEAIVEAAPTAAQHDLVMLDPVSGADKTITVDWNSALALRSVKSRARPCGYLLSAASTTAVDRLRLQGVQVMRVAEPGSLLGDSYRETARTSGERQDVRGTIAGSSPIIKVQVSLTRGVVDVPRGSYYVPLNQPLGNLVLAALEPDTQSSYFANQLLESLQSTVRVMADPSIKLEELP</sequence>
<comment type="similarity">
    <text evidence="2 7">Belongs to the peptidase M14 family.</text>
</comment>
<evidence type="ECO:0000313" key="11">
    <source>
        <dbReference type="Proteomes" id="UP001596084"/>
    </source>
</evidence>
<dbReference type="InterPro" id="IPR000834">
    <property type="entry name" value="Peptidase_M14"/>
</dbReference>
<evidence type="ECO:0000313" key="10">
    <source>
        <dbReference type="EMBL" id="MFC5523745.1"/>
    </source>
</evidence>
<evidence type="ECO:0000256" key="3">
    <source>
        <dbReference type="ARBA" id="ARBA00022670"/>
    </source>
</evidence>
<evidence type="ECO:0000256" key="2">
    <source>
        <dbReference type="ARBA" id="ARBA00005988"/>
    </source>
</evidence>
<dbReference type="EMBL" id="JBHSMX010000066">
    <property type="protein sequence ID" value="MFC5523745.1"/>
    <property type="molecule type" value="Genomic_DNA"/>
</dbReference>
<dbReference type="SUPFAM" id="SSF53187">
    <property type="entry name" value="Zn-dependent exopeptidases"/>
    <property type="match status" value="1"/>
</dbReference>
<comment type="caution">
    <text evidence="10">The sequence shown here is derived from an EMBL/GenBank/DDBJ whole genome shotgun (WGS) entry which is preliminary data.</text>
</comment>
<dbReference type="CDD" id="cd06242">
    <property type="entry name" value="M14-like"/>
    <property type="match status" value="1"/>
</dbReference>
<evidence type="ECO:0000259" key="9">
    <source>
        <dbReference type="PROSITE" id="PS52035"/>
    </source>
</evidence>
<dbReference type="PANTHER" id="PTHR11705:SF143">
    <property type="entry name" value="SLL0236 PROTEIN"/>
    <property type="match status" value="1"/>
</dbReference>
<keyword evidence="3" id="KW-0645">Protease</keyword>
<evidence type="ECO:0000256" key="8">
    <source>
        <dbReference type="SAM" id="MobiDB-lite"/>
    </source>
</evidence>
<keyword evidence="5" id="KW-0862">Zinc</keyword>
<evidence type="ECO:0000256" key="5">
    <source>
        <dbReference type="ARBA" id="ARBA00022833"/>
    </source>
</evidence>
<organism evidence="10 11">
    <name type="scientific">Polaromonas jejuensis</name>
    <dbReference type="NCBI Taxonomy" id="457502"/>
    <lineage>
        <taxon>Bacteria</taxon>
        <taxon>Pseudomonadati</taxon>
        <taxon>Pseudomonadota</taxon>
        <taxon>Betaproteobacteria</taxon>
        <taxon>Burkholderiales</taxon>
        <taxon>Comamonadaceae</taxon>
        <taxon>Polaromonas</taxon>
    </lineage>
</organism>
<dbReference type="Gene3D" id="3.40.630.10">
    <property type="entry name" value="Zn peptidases"/>
    <property type="match status" value="1"/>
</dbReference>
<accession>A0ABW0QGJ9</accession>
<comment type="cofactor">
    <cofactor evidence="1">
        <name>Zn(2+)</name>
        <dbReference type="ChEBI" id="CHEBI:29105"/>
    </cofactor>
</comment>
<feature type="region of interest" description="Disordered" evidence="8">
    <location>
        <begin position="68"/>
        <end position="96"/>
    </location>
</feature>
<dbReference type="PANTHER" id="PTHR11705">
    <property type="entry name" value="PROTEASE FAMILY M14 CARBOXYPEPTIDASE A,B"/>
    <property type="match status" value="1"/>
</dbReference>
<evidence type="ECO:0000256" key="1">
    <source>
        <dbReference type="ARBA" id="ARBA00001947"/>
    </source>
</evidence>
<feature type="domain" description="Peptidase M14" evidence="9">
    <location>
        <begin position="122"/>
        <end position="405"/>
    </location>
</feature>
<dbReference type="Proteomes" id="UP001596084">
    <property type="component" value="Unassembled WGS sequence"/>
</dbReference>
<evidence type="ECO:0000256" key="6">
    <source>
        <dbReference type="ARBA" id="ARBA00023049"/>
    </source>
</evidence>
<reference evidence="11" key="1">
    <citation type="journal article" date="2019" name="Int. J. Syst. Evol. Microbiol.">
        <title>The Global Catalogue of Microorganisms (GCM) 10K type strain sequencing project: providing services to taxonomists for standard genome sequencing and annotation.</title>
        <authorList>
            <consortium name="The Broad Institute Genomics Platform"/>
            <consortium name="The Broad Institute Genome Sequencing Center for Infectious Disease"/>
            <person name="Wu L."/>
            <person name="Ma J."/>
        </authorList>
    </citation>
    <scope>NUCLEOTIDE SEQUENCE [LARGE SCALE GENOMIC DNA]</scope>
    <source>
        <strain evidence="11">CGMCC 4.7277</strain>
    </source>
</reference>
<dbReference type="SMART" id="SM00631">
    <property type="entry name" value="Zn_pept"/>
    <property type="match status" value="1"/>
</dbReference>
<dbReference type="PROSITE" id="PS52035">
    <property type="entry name" value="PEPTIDASE_M14"/>
    <property type="match status" value="1"/>
</dbReference>
<keyword evidence="4" id="KW-0378">Hydrolase</keyword>
<evidence type="ECO:0000256" key="4">
    <source>
        <dbReference type="ARBA" id="ARBA00022801"/>
    </source>
</evidence>
<gene>
    <name evidence="10" type="ORF">ACFPP7_22905</name>
</gene>
<dbReference type="Pfam" id="PF00246">
    <property type="entry name" value="Peptidase_M14"/>
    <property type="match status" value="1"/>
</dbReference>
<proteinExistence type="inferred from homology"/>
<name>A0ABW0QGJ9_9BURK</name>
<dbReference type="RefSeq" id="WP_068834827.1">
    <property type="nucleotide sequence ID" value="NZ_JBHSMX010000066.1"/>
</dbReference>
<protein>
    <submittedName>
        <fullName evidence="10">M14 family metallopeptidase</fullName>
    </submittedName>
</protein>